<sequence length="301" mass="34476">MIIESDLNKEPCLSLLEKSYAVTYKVKNEKLQNNDEIICIAVDENNSSNVINNKTCNDFLSILRHNRRNFKIPTIFASIRSKYCQMKAYKDERSFCIPLFIPTIIITTGIFLTKSGKSSVYYKYLELLSASENGYSILWRLLTYSLLHIDILHWVMNSTFLLFFGLPLELEHGWKKILFIYIVGVISGGLAHLIHDPKYSLIGCSAGVFAILMFNTLNLLTNWKEVNKICRIVNISILIAITILEIYNIFYNDEYCLKIVSCSSHVGGVISAIFTGIPVLGINIFSRNSQILRWMEQLLLF</sequence>
<dbReference type="InterPro" id="IPR051739">
    <property type="entry name" value="Rhomboid_IM_Serine_Proteases"/>
</dbReference>
<proteinExistence type="inferred from homology"/>
<dbReference type="SUPFAM" id="SSF144091">
    <property type="entry name" value="Rhomboid-like"/>
    <property type="match status" value="1"/>
</dbReference>
<dbReference type="GO" id="GO:0016020">
    <property type="term" value="C:membrane"/>
    <property type="evidence" value="ECO:0007669"/>
    <property type="project" value="UniProtKB-SubCell"/>
</dbReference>
<dbReference type="PANTHER" id="PTHR45840">
    <property type="entry name" value="RHOMBOID-RELATED PROTEIN"/>
    <property type="match status" value="1"/>
</dbReference>
<evidence type="ECO:0000256" key="4">
    <source>
        <dbReference type="ARBA" id="ARBA00022989"/>
    </source>
</evidence>
<dbReference type="STRING" id="75913.A0A0K0F5P9"/>
<feature type="transmembrane region" description="Helical" evidence="6">
    <location>
        <begin position="177"/>
        <end position="194"/>
    </location>
</feature>
<reference evidence="8" key="1">
    <citation type="submission" date="2014-07" db="EMBL/GenBank/DDBJ databases">
        <authorList>
            <person name="Martin A.A"/>
            <person name="De Silva N."/>
        </authorList>
    </citation>
    <scope>NUCLEOTIDE SEQUENCE</scope>
</reference>
<dbReference type="AlphaFoldDB" id="A0A0K0F5P9"/>
<organism evidence="8 9">
    <name type="scientific">Strongyloides venezuelensis</name>
    <name type="common">Threadworm</name>
    <dbReference type="NCBI Taxonomy" id="75913"/>
    <lineage>
        <taxon>Eukaryota</taxon>
        <taxon>Metazoa</taxon>
        <taxon>Ecdysozoa</taxon>
        <taxon>Nematoda</taxon>
        <taxon>Chromadorea</taxon>
        <taxon>Rhabditida</taxon>
        <taxon>Tylenchina</taxon>
        <taxon>Panagrolaimomorpha</taxon>
        <taxon>Strongyloidoidea</taxon>
        <taxon>Strongyloididae</taxon>
        <taxon>Strongyloides</taxon>
    </lineage>
</organism>
<evidence type="ECO:0000256" key="1">
    <source>
        <dbReference type="ARBA" id="ARBA00004141"/>
    </source>
</evidence>
<dbReference type="GO" id="GO:0004252">
    <property type="term" value="F:serine-type endopeptidase activity"/>
    <property type="evidence" value="ECO:0007669"/>
    <property type="project" value="InterPro"/>
</dbReference>
<evidence type="ECO:0000256" key="2">
    <source>
        <dbReference type="ARBA" id="ARBA00009045"/>
    </source>
</evidence>
<dbReference type="InterPro" id="IPR035952">
    <property type="entry name" value="Rhomboid-like_sf"/>
</dbReference>
<name>A0A0K0F5P9_STRVS</name>
<dbReference type="Proteomes" id="UP000035680">
    <property type="component" value="Unassembled WGS sequence"/>
</dbReference>
<dbReference type="WBParaSite" id="SVE_0414100.1">
    <property type="protein sequence ID" value="SVE_0414100.1"/>
    <property type="gene ID" value="SVE_0414100"/>
</dbReference>
<reference evidence="9" key="2">
    <citation type="submission" date="2015-08" db="UniProtKB">
        <authorList>
            <consortium name="WormBaseParasite"/>
        </authorList>
    </citation>
    <scope>IDENTIFICATION</scope>
</reference>
<comment type="similarity">
    <text evidence="2">Belongs to the peptidase S54 family.</text>
</comment>
<dbReference type="Pfam" id="PF01694">
    <property type="entry name" value="Rhomboid"/>
    <property type="match status" value="1"/>
</dbReference>
<comment type="subcellular location">
    <subcellularLocation>
        <location evidence="1">Membrane</location>
        <topology evidence="1">Multi-pass membrane protein</topology>
    </subcellularLocation>
</comment>
<evidence type="ECO:0000256" key="3">
    <source>
        <dbReference type="ARBA" id="ARBA00022692"/>
    </source>
</evidence>
<evidence type="ECO:0000313" key="9">
    <source>
        <dbReference type="WBParaSite" id="SVE_0414100.1"/>
    </source>
</evidence>
<evidence type="ECO:0000259" key="7">
    <source>
        <dbReference type="Pfam" id="PF01694"/>
    </source>
</evidence>
<evidence type="ECO:0000256" key="6">
    <source>
        <dbReference type="SAM" id="Phobius"/>
    </source>
</evidence>
<dbReference type="PANTHER" id="PTHR45840:SF2">
    <property type="entry name" value="PROTEIN RHOMBOID-RELATED"/>
    <property type="match status" value="1"/>
</dbReference>
<feature type="domain" description="Peptidase S54 rhomboid" evidence="7">
    <location>
        <begin position="138"/>
        <end position="279"/>
    </location>
</feature>
<dbReference type="Gene3D" id="1.20.1540.10">
    <property type="entry name" value="Rhomboid-like"/>
    <property type="match status" value="1"/>
</dbReference>
<keyword evidence="3 6" id="KW-0812">Transmembrane</keyword>
<evidence type="ECO:0000313" key="8">
    <source>
        <dbReference type="Proteomes" id="UP000035680"/>
    </source>
</evidence>
<keyword evidence="4 6" id="KW-1133">Transmembrane helix</keyword>
<feature type="transmembrane region" description="Helical" evidence="6">
    <location>
        <begin position="263"/>
        <end position="285"/>
    </location>
</feature>
<feature type="transmembrane region" description="Helical" evidence="6">
    <location>
        <begin position="151"/>
        <end position="170"/>
    </location>
</feature>
<keyword evidence="5 6" id="KW-0472">Membrane</keyword>
<evidence type="ECO:0000256" key="5">
    <source>
        <dbReference type="ARBA" id="ARBA00023136"/>
    </source>
</evidence>
<feature type="transmembrane region" description="Helical" evidence="6">
    <location>
        <begin position="232"/>
        <end position="251"/>
    </location>
</feature>
<feature type="transmembrane region" description="Helical" evidence="6">
    <location>
        <begin position="95"/>
        <end position="113"/>
    </location>
</feature>
<dbReference type="InterPro" id="IPR022764">
    <property type="entry name" value="Peptidase_S54_rhomboid_dom"/>
</dbReference>
<keyword evidence="8" id="KW-1185">Reference proteome</keyword>
<feature type="transmembrane region" description="Helical" evidence="6">
    <location>
        <begin position="200"/>
        <end position="220"/>
    </location>
</feature>
<protein>
    <submittedName>
        <fullName evidence="9">Rhomboid-related protein 2 (inferred by orthology to a C. elegans protein)</fullName>
    </submittedName>
</protein>
<accession>A0A0K0F5P9</accession>